<name>A0A0D2LNV4_9CHLO</name>
<feature type="region of interest" description="Disordered" evidence="1">
    <location>
        <begin position="1"/>
        <end position="30"/>
    </location>
</feature>
<dbReference type="RefSeq" id="XP_013906983.1">
    <property type="nucleotide sequence ID" value="NW_014013625.1"/>
</dbReference>
<proteinExistence type="predicted"/>
<feature type="compositionally biased region" description="Polar residues" evidence="1">
    <location>
        <begin position="8"/>
        <end position="30"/>
    </location>
</feature>
<evidence type="ECO:0000256" key="1">
    <source>
        <dbReference type="SAM" id="MobiDB-lite"/>
    </source>
</evidence>
<dbReference type="Proteomes" id="UP000054498">
    <property type="component" value="Mitochondrion MT"/>
</dbReference>
<accession>A0A0D2LNV4</accession>
<dbReference type="AlphaFoldDB" id="A0A0D2LNV4"/>
<dbReference type="EMBL" id="CM002677">
    <property type="protein sequence ID" value="KIZ07964.1"/>
    <property type="molecule type" value="Genomic_DNA"/>
</dbReference>
<keyword evidence="3" id="KW-1185">Reference proteome</keyword>
<geneLocation type="mitochondrion" evidence="2"/>
<evidence type="ECO:0000313" key="2">
    <source>
        <dbReference type="EMBL" id="KIZ07964.1"/>
    </source>
</evidence>
<keyword evidence="2" id="KW-0496">Mitochondrion</keyword>
<gene>
    <name evidence="2" type="ORF">MNEG_16821</name>
</gene>
<organism evidence="2 3">
    <name type="scientific">Monoraphidium neglectum</name>
    <dbReference type="NCBI Taxonomy" id="145388"/>
    <lineage>
        <taxon>Eukaryota</taxon>
        <taxon>Viridiplantae</taxon>
        <taxon>Chlorophyta</taxon>
        <taxon>core chlorophytes</taxon>
        <taxon>Chlorophyceae</taxon>
        <taxon>CS clade</taxon>
        <taxon>Sphaeropleales</taxon>
        <taxon>Selenastraceae</taxon>
        <taxon>Monoraphidium</taxon>
    </lineage>
</organism>
<sequence>MASRMNRKIQSGSSTLGKHACRSSTNSSSNCFGVSPCPLCQHPCWSTCDCTRSWLVNGTIWVRSDCLRAAKRSVLFARQFLPSRSP</sequence>
<dbReference type="GeneID" id="25734556"/>
<evidence type="ECO:0000313" key="3">
    <source>
        <dbReference type="Proteomes" id="UP000054498"/>
    </source>
</evidence>
<protein>
    <submittedName>
        <fullName evidence="2">Uncharacterized protein</fullName>
    </submittedName>
</protein>
<reference evidence="2 3" key="1">
    <citation type="journal article" date="2013" name="BMC Genomics">
        <title>Reconstruction of the lipid metabolism for the microalga Monoraphidium neglectum from its genome sequence reveals characteristics suitable for biofuel production.</title>
        <authorList>
            <person name="Bogen C."/>
            <person name="Al-Dilaimi A."/>
            <person name="Albersmeier A."/>
            <person name="Wichmann J."/>
            <person name="Grundmann M."/>
            <person name="Rupp O."/>
            <person name="Lauersen K.J."/>
            <person name="Blifernez-Klassen O."/>
            <person name="Kalinowski J."/>
            <person name="Goesmann A."/>
            <person name="Mussgnug J.H."/>
            <person name="Kruse O."/>
        </authorList>
    </citation>
    <scope>NUCLEOTIDE SEQUENCE [LARGE SCALE GENOMIC DNA]</scope>
    <source>
        <strain evidence="2 3">SAG 48.87</strain>
    </source>
</reference>